<feature type="domain" description="TonB-dependent receptor plug" evidence="15">
    <location>
        <begin position="56"/>
        <end position="165"/>
    </location>
</feature>
<keyword evidence="8 11" id="KW-0472">Membrane</keyword>
<evidence type="ECO:0000256" key="2">
    <source>
        <dbReference type="ARBA" id="ARBA00008143"/>
    </source>
</evidence>
<dbReference type="InterPro" id="IPR000531">
    <property type="entry name" value="Beta-barrel_TonB"/>
</dbReference>
<dbReference type="Gene3D" id="2.170.130.10">
    <property type="entry name" value="TonB-dependent receptor, plug domain"/>
    <property type="match status" value="1"/>
</dbReference>
<dbReference type="GO" id="GO:0009279">
    <property type="term" value="C:cell outer membrane"/>
    <property type="evidence" value="ECO:0007669"/>
    <property type="project" value="UniProtKB-SubCell"/>
</dbReference>
<gene>
    <name evidence="16" type="ORF">A6E04_12585</name>
</gene>
<name>A0A1B9NZD2_ALILO</name>
<dbReference type="InterPro" id="IPR012910">
    <property type="entry name" value="Plug_dom"/>
</dbReference>
<keyword evidence="9 16" id="KW-0675">Receptor</keyword>
<evidence type="ECO:0000256" key="10">
    <source>
        <dbReference type="ARBA" id="ARBA00023237"/>
    </source>
</evidence>
<accession>A0A1B9NZD2</accession>
<dbReference type="Pfam" id="PF07715">
    <property type="entry name" value="Plug"/>
    <property type="match status" value="1"/>
</dbReference>
<dbReference type="OrthoDB" id="9758929at2"/>
<reference evidence="16 17" key="1">
    <citation type="submission" date="2016-06" db="EMBL/GenBank/DDBJ databases">
        <authorList>
            <person name="Kjaerup R.B."/>
            <person name="Dalgaard T.S."/>
            <person name="Juul-Madsen H.R."/>
        </authorList>
    </citation>
    <scope>NUCLEOTIDE SEQUENCE [LARGE SCALE GENOMIC DNA]</scope>
    <source>
        <strain evidence="16 17">1S159</strain>
    </source>
</reference>
<evidence type="ECO:0000256" key="6">
    <source>
        <dbReference type="ARBA" id="ARBA00022729"/>
    </source>
</evidence>
<evidence type="ECO:0000313" key="17">
    <source>
        <dbReference type="Proteomes" id="UP000093523"/>
    </source>
</evidence>
<dbReference type="Gene3D" id="2.40.170.20">
    <property type="entry name" value="TonB-dependent receptor, beta-barrel domain"/>
    <property type="match status" value="1"/>
</dbReference>
<dbReference type="Pfam" id="PF00593">
    <property type="entry name" value="TonB_dep_Rec_b-barrel"/>
    <property type="match status" value="1"/>
</dbReference>
<dbReference type="InterPro" id="IPR037066">
    <property type="entry name" value="Plug_dom_sf"/>
</dbReference>
<evidence type="ECO:0000259" key="15">
    <source>
        <dbReference type="Pfam" id="PF07715"/>
    </source>
</evidence>
<dbReference type="RefSeq" id="WP_065611203.1">
    <property type="nucleotide sequence ID" value="NZ_CAWMPN010000009.1"/>
</dbReference>
<dbReference type="AlphaFoldDB" id="A0A1B9NZD2"/>
<keyword evidence="10 11" id="KW-0998">Cell outer membrane</keyword>
<evidence type="ECO:0000259" key="14">
    <source>
        <dbReference type="Pfam" id="PF00593"/>
    </source>
</evidence>
<dbReference type="PROSITE" id="PS52016">
    <property type="entry name" value="TONB_DEPENDENT_REC_3"/>
    <property type="match status" value="1"/>
</dbReference>
<dbReference type="GO" id="GO:0044718">
    <property type="term" value="P:siderophore transmembrane transport"/>
    <property type="evidence" value="ECO:0007669"/>
    <property type="project" value="TreeGrafter"/>
</dbReference>
<feature type="domain" description="TonB-dependent receptor-like beta-barrel" evidence="14">
    <location>
        <begin position="247"/>
        <end position="697"/>
    </location>
</feature>
<protein>
    <submittedName>
        <fullName evidence="16">TonB-dependent receptor</fullName>
    </submittedName>
</protein>
<proteinExistence type="inferred from homology"/>
<sequence>MQNLSRFVFFPLLITLLSPSLMAVEQYDELDALLNMPLDSLADTKIITATKTSLSLSEVPASVHVITSKEIERSSARSIADVLVLAPGLHVTKYSDYDWTVSSRSKNQGENNTLLVMIDGRSAVNPMYSGVNWDLLPVSLDNIDRIEVVLGPVGTMWGGNAVNGVVNIITKDAENAPKAQISASVGNYDYREYKAHHRAQISENTHLSGYVELLDHSPFTDEDSRFDDLRHLEVKTERFGLRADYQNQQDTVSVQFGGIRSREDYQWLYYTPAFLNPSSHQDDGDIFITEMLSQEFFAGAQYLHDADNGNQWDNQAWLTYSDSDSTNEPASFTRVELDSRYTFNVQQWGIVTLGANARLVDEKYAQFTQEEQYLSPYVRTIDEHDFLNQNYALYVNWTVELTDSTEITLGNRWQYDNITEEVYSQPQVRALQKLTDNQRLWAGWGRAIITPSRLERDTQFQENQYCSSCAYTEDSNGNRDYYDYLLSYHYLGNRDLKMETVDTYEIGYRYWQDNDVQFNVSLFYSQHDNVRAYQGLGGNRYLTADSSEHSSGTIIDDMFAQLIDPLSQETIGGELSVQWRPHRTLQVNANYSYKEIEGSCAGSICGNNELPILDLENTPNHYATLHIMWDIHPTIWVASVVNYVSESNPDDALREIDDLNFEDPTRSVWPELITWDVSANWQHTEHWPSFTFSVENLFNDQVKEYPEQFSPFANGTQYYLDISWNFT</sequence>
<feature type="signal peptide" evidence="13">
    <location>
        <begin position="1"/>
        <end position="23"/>
    </location>
</feature>
<comment type="subcellular location">
    <subcellularLocation>
        <location evidence="1 11">Cell outer membrane</location>
        <topology evidence="1 11">Multi-pass membrane protein</topology>
    </subcellularLocation>
</comment>
<dbReference type="PANTHER" id="PTHR30069:SF29">
    <property type="entry name" value="HEMOGLOBIN AND HEMOGLOBIN-HAPTOGLOBIN-BINDING PROTEIN 1-RELATED"/>
    <property type="match status" value="1"/>
</dbReference>
<dbReference type="EMBL" id="MAJU01000009">
    <property type="protein sequence ID" value="OCH21370.1"/>
    <property type="molecule type" value="Genomic_DNA"/>
</dbReference>
<evidence type="ECO:0000256" key="12">
    <source>
        <dbReference type="RuleBase" id="RU003357"/>
    </source>
</evidence>
<feature type="chain" id="PRO_5008632290" evidence="13">
    <location>
        <begin position="24"/>
        <end position="727"/>
    </location>
</feature>
<evidence type="ECO:0000256" key="7">
    <source>
        <dbReference type="ARBA" id="ARBA00023077"/>
    </source>
</evidence>
<keyword evidence="3 11" id="KW-0813">Transport</keyword>
<evidence type="ECO:0000256" key="8">
    <source>
        <dbReference type="ARBA" id="ARBA00023136"/>
    </source>
</evidence>
<dbReference type="InterPro" id="IPR039426">
    <property type="entry name" value="TonB-dep_rcpt-like"/>
</dbReference>
<comment type="caution">
    <text evidence="16">The sequence shown here is derived from an EMBL/GenBank/DDBJ whole genome shotgun (WGS) entry which is preliminary data.</text>
</comment>
<evidence type="ECO:0000256" key="3">
    <source>
        <dbReference type="ARBA" id="ARBA00022448"/>
    </source>
</evidence>
<organism evidence="16 17">
    <name type="scientific">Aliivibrio logei</name>
    <name type="common">Vibrio logei</name>
    <dbReference type="NCBI Taxonomy" id="688"/>
    <lineage>
        <taxon>Bacteria</taxon>
        <taxon>Pseudomonadati</taxon>
        <taxon>Pseudomonadota</taxon>
        <taxon>Gammaproteobacteria</taxon>
        <taxon>Vibrionales</taxon>
        <taxon>Vibrionaceae</taxon>
        <taxon>Aliivibrio</taxon>
    </lineage>
</organism>
<dbReference type="PANTHER" id="PTHR30069">
    <property type="entry name" value="TONB-DEPENDENT OUTER MEMBRANE RECEPTOR"/>
    <property type="match status" value="1"/>
</dbReference>
<dbReference type="STRING" id="688.A6E04_12585"/>
<comment type="similarity">
    <text evidence="2">Belongs to the TonB-dependent receptor family. Hemoglobin/haptoglobin binding protein subfamily.</text>
</comment>
<dbReference type="Proteomes" id="UP000093523">
    <property type="component" value="Unassembled WGS sequence"/>
</dbReference>
<evidence type="ECO:0000256" key="4">
    <source>
        <dbReference type="ARBA" id="ARBA00022452"/>
    </source>
</evidence>
<evidence type="ECO:0000256" key="13">
    <source>
        <dbReference type="SAM" id="SignalP"/>
    </source>
</evidence>
<evidence type="ECO:0000256" key="5">
    <source>
        <dbReference type="ARBA" id="ARBA00022692"/>
    </source>
</evidence>
<keyword evidence="5 11" id="KW-0812">Transmembrane</keyword>
<keyword evidence="4 11" id="KW-1134">Transmembrane beta strand</keyword>
<keyword evidence="7 12" id="KW-0798">TonB box</keyword>
<dbReference type="InterPro" id="IPR036942">
    <property type="entry name" value="Beta-barrel_TonB_sf"/>
</dbReference>
<evidence type="ECO:0000256" key="1">
    <source>
        <dbReference type="ARBA" id="ARBA00004571"/>
    </source>
</evidence>
<evidence type="ECO:0000313" key="16">
    <source>
        <dbReference type="EMBL" id="OCH21370.1"/>
    </source>
</evidence>
<evidence type="ECO:0000256" key="11">
    <source>
        <dbReference type="PROSITE-ProRule" id="PRU01360"/>
    </source>
</evidence>
<dbReference type="GO" id="GO:0015344">
    <property type="term" value="F:siderophore uptake transmembrane transporter activity"/>
    <property type="evidence" value="ECO:0007669"/>
    <property type="project" value="TreeGrafter"/>
</dbReference>
<keyword evidence="6 13" id="KW-0732">Signal</keyword>
<dbReference type="SUPFAM" id="SSF56935">
    <property type="entry name" value="Porins"/>
    <property type="match status" value="1"/>
</dbReference>
<evidence type="ECO:0000256" key="9">
    <source>
        <dbReference type="ARBA" id="ARBA00023170"/>
    </source>
</evidence>